<dbReference type="Proteomes" id="UP001595444">
    <property type="component" value="Unassembled WGS sequence"/>
</dbReference>
<proteinExistence type="predicted"/>
<comment type="caution">
    <text evidence="2">The sequence shown here is derived from an EMBL/GenBank/DDBJ whole genome shotgun (WGS) entry which is preliminary data.</text>
</comment>
<dbReference type="RefSeq" id="WP_194214934.1">
    <property type="nucleotide sequence ID" value="NZ_CP061205.1"/>
</dbReference>
<dbReference type="SUPFAM" id="SSF53850">
    <property type="entry name" value="Periplasmic binding protein-like II"/>
    <property type="match status" value="1"/>
</dbReference>
<evidence type="ECO:0000256" key="1">
    <source>
        <dbReference type="SAM" id="SignalP"/>
    </source>
</evidence>
<keyword evidence="1" id="KW-0732">Signal</keyword>
<keyword evidence="3" id="KW-1185">Reference proteome</keyword>
<feature type="signal peptide" evidence="1">
    <location>
        <begin position="1"/>
        <end position="20"/>
    </location>
</feature>
<evidence type="ECO:0000313" key="3">
    <source>
        <dbReference type="Proteomes" id="UP001595444"/>
    </source>
</evidence>
<sequence length="251" mass="27615">MIRLFALIIGAFALSTPVSAVDADYVTCTVSPSMWSQLAGDVFVSNTGELNPQMLDIFEKAGIRPKLIPLLPEKRIAALHKQGQIDIVMTTLIFIPTEMVPSIPILNIGASIAVKAELEKPPQLVAVSDIMVQFSHTILDAVKEDYTTVIIPERRALRMLRDDEVEAIIVGNLLFWNKPTVDLGGLALKVVEQPNMPKFPLYFTFSKSSACTRALKAFNVNMQAALDAGLRDDIHRALQANTEQAIKTMLD</sequence>
<organism evidence="2 3">
    <name type="scientific">Kordiimonas pumila</name>
    <dbReference type="NCBI Taxonomy" id="2161677"/>
    <lineage>
        <taxon>Bacteria</taxon>
        <taxon>Pseudomonadati</taxon>
        <taxon>Pseudomonadota</taxon>
        <taxon>Alphaproteobacteria</taxon>
        <taxon>Kordiimonadales</taxon>
        <taxon>Kordiimonadaceae</taxon>
        <taxon>Kordiimonas</taxon>
    </lineage>
</organism>
<accession>A0ABV7D0M0</accession>
<reference evidence="3" key="1">
    <citation type="journal article" date="2019" name="Int. J. Syst. Evol. Microbiol.">
        <title>The Global Catalogue of Microorganisms (GCM) 10K type strain sequencing project: providing services to taxonomists for standard genome sequencing and annotation.</title>
        <authorList>
            <consortium name="The Broad Institute Genomics Platform"/>
            <consortium name="The Broad Institute Genome Sequencing Center for Infectious Disease"/>
            <person name="Wu L."/>
            <person name="Ma J."/>
        </authorList>
    </citation>
    <scope>NUCLEOTIDE SEQUENCE [LARGE SCALE GENOMIC DNA]</scope>
    <source>
        <strain evidence="3">KCTC 62164</strain>
    </source>
</reference>
<evidence type="ECO:0008006" key="4">
    <source>
        <dbReference type="Google" id="ProtNLM"/>
    </source>
</evidence>
<dbReference type="EMBL" id="JBHRSL010000001">
    <property type="protein sequence ID" value="MFC3050559.1"/>
    <property type="molecule type" value="Genomic_DNA"/>
</dbReference>
<gene>
    <name evidence="2" type="ORF">ACFOKA_01430</name>
</gene>
<feature type="chain" id="PRO_5045769711" description="Solute-binding protein family 3/N-terminal domain-containing protein" evidence="1">
    <location>
        <begin position="21"/>
        <end position="251"/>
    </location>
</feature>
<name>A0ABV7D0M0_9PROT</name>
<protein>
    <recommendedName>
        <fullName evidence="4">Solute-binding protein family 3/N-terminal domain-containing protein</fullName>
    </recommendedName>
</protein>
<evidence type="ECO:0000313" key="2">
    <source>
        <dbReference type="EMBL" id="MFC3050559.1"/>
    </source>
</evidence>